<dbReference type="AlphaFoldDB" id="A0A369A6G4"/>
<dbReference type="InterPro" id="IPR023397">
    <property type="entry name" value="SAM-dep_MeTrfase_MraW_recog"/>
</dbReference>
<dbReference type="EMBL" id="QPJS01000001">
    <property type="protein sequence ID" value="RCX04743.1"/>
    <property type="molecule type" value="Genomic_DNA"/>
</dbReference>
<reference evidence="8 9" key="1">
    <citation type="submission" date="2018-07" db="EMBL/GenBank/DDBJ databases">
        <title>Genomic Encyclopedia of Type Strains, Phase IV (KMG-IV): sequencing the most valuable type-strain genomes for metagenomic binning, comparative biology and taxonomic classification.</title>
        <authorList>
            <person name="Goeker M."/>
        </authorList>
    </citation>
    <scope>NUCLEOTIDE SEQUENCE [LARGE SCALE GENOMIC DNA]</scope>
    <source>
        <strain evidence="8 9">DSM 21410</strain>
    </source>
</reference>
<dbReference type="EC" id="2.1.1.199" evidence="6"/>
<feature type="compositionally biased region" description="Basic residues" evidence="7">
    <location>
        <begin position="292"/>
        <end position="305"/>
    </location>
</feature>
<dbReference type="InterPro" id="IPR002903">
    <property type="entry name" value="RsmH"/>
</dbReference>
<evidence type="ECO:0000256" key="7">
    <source>
        <dbReference type="SAM" id="MobiDB-lite"/>
    </source>
</evidence>
<evidence type="ECO:0000256" key="4">
    <source>
        <dbReference type="ARBA" id="ARBA00022679"/>
    </source>
</evidence>
<dbReference type="GO" id="GO:0005737">
    <property type="term" value="C:cytoplasm"/>
    <property type="evidence" value="ECO:0007669"/>
    <property type="project" value="UniProtKB-SubCell"/>
</dbReference>
<evidence type="ECO:0000313" key="8">
    <source>
        <dbReference type="EMBL" id="RCX04743.1"/>
    </source>
</evidence>
<dbReference type="RefSeq" id="WP_114365998.1">
    <property type="nucleotide sequence ID" value="NZ_BHZF01000001.1"/>
</dbReference>
<keyword evidence="2 6" id="KW-0698">rRNA processing</keyword>
<feature type="binding site" evidence="6">
    <location>
        <position position="105"/>
    </location>
    <ligand>
        <name>S-adenosyl-L-methionine</name>
        <dbReference type="ChEBI" id="CHEBI:59789"/>
    </ligand>
</feature>
<evidence type="ECO:0000256" key="5">
    <source>
        <dbReference type="ARBA" id="ARBA00022691"/>
    </source>
</evidence>
<dbReference type="Gene3D" id="3.40.50.150">
    <property type="entry name" value="Vaccinia Virus protein VP39"/>
    <property type="match status" value="1"/>
</dbReference>
<dbReference type="Pfam" id="PF01795">
    <property type="entry name" value="Methyltransf_5"/>
    <property type="match status" value="1"/>
</dbReference>
<comment type="function">
    <text evidence="6">Specifically methylates the N4 position of cytidine in position 1402 (C1402) of 16S rRNA.</text>
</comment>
<feature type="binding site" evidence="6">
    <location>
        <begin position="35"/>
        <end position="37"/>
    </location>
    <ligand>
        <name>S-adenosyl-L-methionine</name>
        <dbReference type="ChEBI" id="CHEBI:59789"/>
    </ligand>
</feature>
<feature type="binding site" evidence="6">
    <location>
        <position position="77"/>
    </location>
    <ligand>
        <name>S-adenosyl-L-methionine</name>
        <dbReference type="ChEBI" id="CHEBI:59789"/>
    </ligand>
</feature>
<keyword evidence="3 6" id="KW-0489">Methyltransferase</keyword>
<evidence type="ECO:0000256" key="2">
    <source>
        <dbReference type="ARBA" id="ARBA00022552"/>
    </source>
</evidence>
<feature type="binding site" evidence="6">
    <location>
        <position position="55"/>
    </location>
    <ligand>
        <name>S-adenosyl-L-methionine</name>
        <dbReference type="ChEBI" id="CHEBI:59789"/>
    </ligand>
</feature>
<dbReference type="SUPFAM" id="SSF53335">
    <property type="entry name" value="S-adenosyl-L-methionine-dependent methyltransferases"/>
    <property type="match status" value="1"/>
</dbReference>
<dbReference type="PANTHER" id="PTHR11265">
    <property type="entry name" value="S-ADENOSYL-METHYLTRANSFERASE MRAW"/>
    <property type="match status" value="1"/>
</dbReference>
<dbReference type="PIRSF" id="PIRSF004486">
    <property type="entry name" value="MraW"/>
    <property type="match status" value="1"/>
</dbReference>
<dbReference type="InterPro" id="IPR029063">
    <property type="entry name" value="SAM-dependent_MTases_sf"/>
</dbReference>
<dbReference type="HAMAP" id="MF_01007">
    <property type="entry name" value="16SrRNA_methyltr_H"/>
    <property type="match status" value="1"/>
</dbReference>
<gene>
    <name evidence="6" type="primary">rsmH</name>
    <name evidence="8" type="ORF">DES35_10113</name>
</gene>
<keyword evidence="4 6" id="KW-0808">Transferase</keyword>
<evidence type="ECO:0000313" key="9">
    <source>
        <dbReference type="Proteomes" id="UP000253517"/>
    </source>
</evidence>
<comment type="subcellular location">
    <subcellularLocation>
        <location evidence="6">Cytoplasm</location>
    </subcellularLocation>
</comment>
<accession>A0A369A6G4</accession>
<keyword evidence="6" id="KW-0963">Cytoplasm</keyword>
<dbReference type="PANTHER" id="PTHR11265:SF0">
    <property type="entry name" value="12S RRNA N4-METHYLCYTIDINE METHYLTRANSFERASE"/>
    <property type="match status" value="1"/>
</dbReference>
<keyword evidence="5 6" id="KW-0949">S-adenosyl-L-methionine</keyword>
<sequence length="305" mass="34539">MKPQLYHTPVMLRASLELLSVKPDGVYVDCTFGGGGHSRGILSRLGDEGRLIAFDQDPDAVVNEIEDPRFTLIQANFRYMGKYLRLEGIRQVDGVLADLGVSSHQFDTAERGFSLRYSGPLDMRMNPGIPRSAADLINDWPEDQLAILFYQYGELPHSRRIAKAIVRARQQTPITTTEQLNQICAPFCKKGFEHHSLARIYQALRIEVNQEIAALKEMLLQTTALVVPGGRLVVISYHSIEDRLVKVFMRSGNFENRTEKDFYGNDLSPWKPLTRKPLEPEEEEIKANPRSRSAKLRAATRTHCS</sequence>
<comment type="similarity">
    <text evidence="1 6">Belongs to the methyltransferase superfamily. RsmH family.</text>
</comment>
<feature type="binding site" evidence="6">
    <location>
        <position position="98"/>
    </location>
    <ligand>
        <name>S-adenosyl-L-methionine</name>
        <dbReference type="ChEBI" id="CHEBI:59789"/>
    </ligand>
</feature>
<dbReference type="NCBIfam" id="TIGR00006">
    <property type="entry name" value="16S rRNA (cytosine(1402)-N(4))-methyltransferase RsmH"/>
    <property type="match status" value="1"/>
</dbReference>
<comment type="catalytic activity">
    <reaction evidence="6">
        <text>cytidine(1402) in 16S rRNA + S-adenosyl-L-methionine = N(4)-methylcytidine(1402) in 16S rRNA + S-adenosyl-L-homocysteine + H(+)</text>
        <dbReference type="Rhea" id="RHEA:42928"/>
        <dbReference type="Rhea" id="RHEA-COMP:10286"/>
        <dbReference type="Rhea" id="RHEA-COMP:10287"/>
        <dbReference type="ChEBI" id="CHEBI:15378"/>
        <dbReference type="ChEBI" id="CHEBI:57856"/>
        <dbReference type="ChEBI" id="CHEBI:59789"/>
        <dbReference type="ChEBI" id="CHEBI:74506"/>
        <dbReference type="ChEBI" id="CHEBI:82748"/>
        <dbReference type="EC" id="2.1.1.199"/>
    </reaction>
</comment>
<organism evidence="8 9">
    <name type="scientific">Schleiferia thermophila</name>
    <dbReference type="NCBI Taxonomy" id="884107"/>
    <lineage>
        <taxon>Bacteria</taxon>
        <taxon>Pseudomonadati</taxon>
        <taxon>Bacteroidota</taxon>
        <taxon>Flavobacteriia</taxon>
        <taxon>Flavobacteriales</taxon>
        <taxon>Schleiferiaceae</taxon>
        <taxon>Schleiferia</taxon>
    </lineage>
</organism>
<dbReference type="Gene3D" id="1.10.150.170">
    <property type="entry name" value="Putative methyltransferase TM0872, insert domain"/>
    <property type="match status" value="1"/>
</dbReference>
<name>A0A369A6G4_9FLAO</name>
<proteinExistence type="inferred from homology"/>
<evidence type="ECO:0000256" key="3">
    <source>
        <dbReference type="ARBA" id="ARBA00022603"/>
    </source>
</evidence>
<dbReference type="GO" id="GO:0071424">
    <property type="term" value="F:rRNA (cytosine-N4-)-methyltransferase activity"/>
    <property type="evidence" value="ECO:0007669"/>
    <property type="project" value="UniProtKB-UniRule"/>
</dbReference>
<comment type="caution">
    <text evidence="8">The sequence shown here is derived from an EMBL/GenBank/DDBJ whole genome shotgun (WGS) entry which is preliminary data.</text>
</comment>
<keyword evidence="9" id="KW-1185">Reference proteome</keyword>
<dbReference type="Proteomes" id="UP000253517">
    <property type="component" value="Unassembled WGS sequence"/>
</dbReference>
<evidence type="ECO:0000256" key="1">
    <source>
        <dbReference type="ARBA" id="ARBA00010396"/>
    </source>
</evidence>
<dbReference type="SUPFAM" id="SSF81799">
    <property type="entry name" value="Putative methyltransferase TM0872, insert domain"/>
    <property type="match status" value="1"/>
</dbReference>
<feature type="region of interest" description="Disordered" evidence="7">
    <location>
        <begin position="269"/>
        <end position="305"/>
    </location>
</feature>
<dbReference type="GO" id="GO:0070475">
    <property type="term" value="P:rRNA base methylation"/>
    <property type="evidence" value="ECO:0007669"/>
    <property type="project" value="UniProtKB-UniRule"/>
</dbReference>
<protein>
    <recommendedName>
        <fullName evidence="6">Ribosomal RNA small subunit methyltransferase H</fullName>
        <ecNumber evidence="6">2.1.1.199</ecNumber>
    </recommendedName>
    <alternativeName>
        <fullName evidence="6">16S rRNA m(4)C1402 methyltransferase</fullName>
    </alternativeName>
    <alternativeName>
        <fullName evidence="6">rRNA (cytosine-N(4)-)-methyltransferase RsmH</fullName>
    </alternativeName>
</protein>
<evidence type="ECO:0000256" key="6">
    <source>
        <dbReference type="HAMAP-Rule" id="MF_01007"/>
    </source>
</evidence>